<evidence type="ECO:0000313" key="2">
    <source>
        <dbReference type="Proteomes" id="UP001164250"/>
    </source>
</evidence>
<dbReference type="EMBL" id="CM047899">
    <property type="protein sequence ID" value="KAJ0103391.1"/>
    <property type="molecule type" value="Genomic_DNA"/>
</dbReference>
<comment type="caution">
    <text evidence="1">The sequence shown here is derived from an EMBL/GenBank/DDBJ whole genome shotgun (WGS) entry which is preliminary data.</text>
</comment>
<sequence>MVLKRKASKIQIKIKDKKSLNNPANLPQLPSPPLPQPPPALPSISSPIKTPPPNLNTSVSNLKFIQSKTFGLEFGYDLNQIERYGVEIADQIVSPVEDNYGSSSGSKCGYDSTEV</sequence>
<dbReference type="Proteomes" id="UP001164250">
    <property type="component" value="Chromosome 3"/>
</dbReference>
<reference evidence="2" key="1">
    <citation type="journal article" date="2023" name="G3 (Bethesda)">
        <title>Genome assembly and association tests identify interacting loci associated with vigor, precocity, and sex in interspecific pistachio rootstocks.</title>
        <authorList>
            <person name="Palmer W."/>
            <person name="Jacygrad E."/>
            <person name="Sagayaradj S."/>
            <person name="Cavanaugh K."/>
            <person name="Han R."/>
            <person name="Bertier L."/>
            <person name="Beede B."/>
            <person name="Kafkas S."/>
            <person name="Golino D."/>
            <person name="Preece J."/>
            <person name="Michelmore R."/>
        </authorList>
    </citation>
    <scope>NUCLEOTIDE SEQUENCE [LARGE SCALE GENOMIC DNA]</scope>
</reference>
<proteinExistence type="predicted"/>
<keyword evidence="2" id="KW-1185">Reference proteome</keyword>
<accession>A0ACC1BWF7</accession>
<evidence type="ECO:0000313" key="1">
    <source>
        <dbReference type="EMBL" id="KAJ0103391.1"/>
    </source>
</evidence>
<organism evidence="1 2">
    <name type="scientific">Pistacia atlantica</name>
    <dbReference type="NCBI Taxonomy" id="434234"/>
    <lineage>
        <taxon>Eukaryota</taxon>
        <taxon>Viridiplantae</taxon>
        <taxon>Streptophyta</taxon>
        <taxon>Embryophyta</taxon>
        <taxon>Tracheophyta</taxon>
        <taxon>Spermatophyta</taxon>
        <taxon>Magnoliopsida</taxon>
        <taxon>eudicotyledons</taxon>
        <taxon>Gunneridae</taxon>
        <taxon>Pentapetalae</taxon>
        <taxon>rosids</taxon>
        <taxon>malvids</taxon>
        <taxon>Sapindales</taxon>
        <taxon>Anacardiaceae</taxon>
        <taxon>Pistacia</taxon>
    </lineage>
</organism>
<gene>
    <name evidence="1" type="ORF">Patl1_03818</name>
</gene>
<protein>
    <submittedName>
        <fullName evidence="1">Uncharacterized protein</fullName>
    </submittedName>
</protein>
<name>A0ACC1BWF7_9ROSI</name>